<name>A0A1G4JLT5_9SACH</name>
<feature type="domain" description="SP-RING-type" evidence="11">
    <location>
        <begin position="161"/>
        <end position="243"/>
    </location>
</feature>
<dbReference type="GO" id="GO:0061665">
    <property type="term" value="F:SUMO ligase activity"/>
    <property type="evidence" value="ECO:0007669"/>
    <property type="project" value="TreeGrafter"/>
</dbReference>
<dbReference type="UniPathway" id="UPA00886"/>
<evidence type="ECO:0000256" key="4">
    <source>
        <dbReference type="ARBA" id="ARBA00022679"/>
    </source>
</evidence>
<dbReference type="PROSITE" id="PS51044">
    <property type="entry name" value="ZF_SP_RING"/>
    <property type="match status" value="1"/>
</dbReference>
<comment type="similarity">
    <text evidence="3">Belongs to the NSE2 family.</text>
</comment>
<gene>
    <name evidence="12" type="ORF">LAME_0E12002G</name>
</gene>
<evidence type="ECO:0000256" key="5">
    <source>
        <dbReference type="ARBA" id="ARBA00022723"/>
    </source>
</evidence>
<dbReference type="CDD" id="cd16651">
    <property type="entry name" value="SPL-RING_NSE2"/>
    <property type="match status" value="1"/>
</dbReference>
<evidence type="ECO:0000256" key="2">
    <source>
        <dbReference type="ARBA" id="ARBA00004718"/>
    </source>
</evidence>
<comment type="pathway">
    <text evidence="2">Protein modification; protein sumoylation.</text>
</comment>
<evidence type="ECO:0000313" key="13">
    <source>
        <dbReference type="Proteomes" id="UP000191144"/>
    </source>
</evidence>
<keyword evidence="6 10" id="KW-0863">Zinc-finger</keyword>
<dbReference type="Gene3D" id="1.20.120.1010">
    <property type="match status" value="1"/>
</dbReference>
<comment type="subcellular location">
    <subcellularLocation>
        <location evidence="1">Nucleus</location>
    </subcellularLocation>
</comment>
<evidence type="ECO:0000256" key="9">
    <source>
        <dbReference type="ARBA" id="ARBA00023242"/>
    </source>
</evidence>
<dbReference type="GO" id="GO:0008270">
    <property type="term" value="F:zinc ion binding"/>
    <property type="evidence" value="ECO:0007669"/>
    <property type="project" value="UniProtKB-KW"/>
</dbReference>
<keyword evidence="9" id="KW-0539">Nucleus</keyword>
<evidence type="ECO:0000256" key="8">
    <source>
        <dbReference type="ARBA" id="ARBA00022833"/>
    </source>
</evidence>
<evidence type="ECO:0000256" key="3">
    <source>
        <dbReference type="ARBA" id="ARBA00008212"/>
    </source>
</evidence>
<organism evidence="12 13">
    <name type="scientific">Lachancea meyersii CBS 8951</name>
    <dbReference type="NCBI Taxonomy" id="1266667"/>
    <lineage>
        <taxon>Eukaryota</taxon>
        <taxon>Fungi</taxon>
        <taxon>Dikarya</taxon>
        <taxon>Ascomycota</taxon>
        <taxon>Saccharomycotina</taxon>
        <taxon>Saccharomycetes</taxon>
        <taxon>Saccharomycetales</taxon>
        <taxon>Saccharomycetaceae</taxon>
        <taxon>Lachancea</taxon>
    </lineage>
</organism>
<dbReference type="Gene3D" id="3.30.40.10">
    <property type="entry name" value="Zinc/RING finger domain, C3HC4 (zinc finger)"/>
    <property type="match status" value="1"/>
</dbReference>
<protein>
    <submittedName>
        <fullName evidence="12">LAME_0E12002g1_1</fullName>
    </submittedName>
</protein>
<sequence>MPDREPWYVPETVPLHPAVADELKRWKPRDLAALFNDTRAHFTTTLAQTVETDVLSAGGAVERLAAVYGEFQELRERQTALEQRVQDARARYVAASAAMPTVTWENWDQYREGALSAPRLGEVFEEASVALARTSPDSLASLLRALPYILQDPRCVVPDDQHEDLHIAGGRIELTCPITCRRYTQPMVSRKCGHVFDYSGIHQYLHGDASTKDCPMTGCGQKIAMRDMVRDEVMELRCRVDQARTAAATAADAASVPTL</sequence>
<evidence type="ECO:0000259" key="11">
    <source>
        <dbReference type="PROSITE" id="PS51044"/>
    </source>
</evidence>
<dbReference type="GO" id="GO:0016925">
    <property type="term" value="P:protein sumoylation"/>
    <property type="evidence" value="ECO:0007669"/>
    <property type="project" value="UniProtKB-UniPathway"/>
</dbReference>
<dbReference type="InterPro" id="IPR054753">
    <property type="entry name" value="MMS21_N"/>
</dbReference>
<dbReference type="InterPro" id="IPR026846">
    <property type="entry name" value="Nse2(Mms21)"/>
</dbReference>
<dbReference type="SUPFAM" id="SSF57850">
    <property type="entry name" value="RING/U-box"/>
    <property type="match status" value="1"/>
</dbReference>
<keyword evidence="13" id="KW-1185">Reference proteome</keyword>
<evidence type="ECO:0000313" key="12">
    <source>
        <dbReference type="EMBL" id="SCU91304.1"/>
    </source>
</evidence>
<dbReference type="PANTHER" id="PTHR21330:SF1">
    <property type="entry name" value="E3 SUMO-PROTEIN LIGASE NSE2"/>
    <property type="match status" value="1"/>
</dbReference>
<dbReference type="EMBL" id="LT598481">
    <property type="protein sequence ID" value="SCU91304.1"/>
    <property type="molecule type" value="Genomic_DNA"/>
</dbReference>
<dbReference type="GO" id="GO:0030915">
    <property type="term" value="C:Smc5-Smc6 complex"/>
    <property type="evidence" value="ECO:0007669"/>
    <property type="project" value="InterPro"/>
</dbReference>
<dbReference type="InterPro" id="IPR013083">
    <property type="entry name" value="Znf_RING/FYVE/PHD"/>
</dbReference>
<keyword evidence="7" id="KW-0833">Ubl conjugation pathway</keyword>
<dbReference type="GO" id="GO:0005634">
    <property type="term" value="C:nucleus"/>
    <property type="evidence" value="ECO:0007669"/>
    <property type="project" value="UniProtKB-SubCell"/>
</dbReference>
<keyword evidence="8" id="KW-0862">Zinc</keyword>
<dbReference type="OrthoDB" id="756301at2759"/>
<keyword evidence="5" id="KW-0479">Metal-binding</keyword>
<dbReference type="Pfam" id="PF11789">
    <property type="entry name" value="zf-Nse"/>
    <property type="match status" value="1"/>
</dbReference>
<evidence type="ECO:0000256" key="7">
    <source>
        <dbReference type="ARBA" id="ARBA00022786"/>
    </source>
</evidence>
<evidence type="ECO:0000256" key="10">
    <source>
        <dbReference type="PROSITE-ProRule" id="PRU00452"/>
    </source>
</evidence>
<dbReference type="GO" id="GO:0000724">
    <property type="term" value="P:double-strand break repair via homologous recombination"/>
    <property type="evidence" value="ECO:0007669"/>
    <property type="project" value="InterPro"/>
</dbReference>
<dbReference type="InterPro" id="IPR004181">
    <property type="entry name" value="Znf_MIZ"/>
</dbReference>
<proteinExistence type="inferred from homology"/>
<evidence type="ECO:0000256" key="1">
    <source>
        <dbReference type="ARBA" id="ARBA00004123"/>
    </source>
</evidence>
<dbReference type="PANTHER" id="PTHR21330">
    <property type="entry name" value="E3 SUMO-PROTEIN LIGASE NSE2"/>
    <property type="match status" value="1"/>
</dbReference>
<dbReference type="Pfam" id="PF22326">
    <property type="entry name" value="MMS21_N"/>
    <property type="match status" value="1"/>
</dbReference>
<reference evidence="13" key="1">
    <citation type="submission" date="2016-03" db="EMBL/GenBank/DDBJ databases">
        <authorList>
            <person name="Devillers Hugo."/>
        </authorList>
    </citation>
    <scope>NUCLEOTIDE SEQUENCE [LARGE SCALE GENOMIC DNA]</scope>
</reference>
<keyword evidence="4" id="KW-0808">Transferase</keyword>
<dbReference type="Proteomes" id="UP000191144">
    <property type="component" value="Chromosome E"/>
</dbReference>
<dbReference type="AlphaFoldDB" id="A0A1G4JLT5"/>
<evidence type="ECO:0000256" key="6">
    <source>
        <dbReference type="ARBA" id="ARBA00022771"/>
    </source>
</evidence>
<accession>A0A1G4JLT5</accession>